<dbReference type="Pfam" id="PF14226">
    <property type="entry name" value="DIOX_N"/>
    <property type="match status" value="1"/>
</dbReference>
<evidence type="ECO:0000313" key="5">
    <source>
        <dbReference type="EMBL" id="CAI9299128.1"/>
    </source>
</evidence>
<dbReference type="GO" id="GO:0016491">
    <property type="term" value="F:oxidoreductase activity"/>
    <property type="evidence" value="ECO:0007669"/>
    <property type="project" value="UniProtKB-KW"/>
</dbReference>
<dbReference type="EMBL" id="OX465084">
    <property type="protein sequence ID" value="CAI9299128.1"/>
    <property type="molecule type" value="Genomic_DNA"/>
</dbReference>
<keyword evidence="1" id="KW-0479">Metal-binding</keyword>
<dbReference type="GO" id="GO:0046872">
    <property type="term" value="F:metal ion binding"/>
    <property type="evidence" value="ECO:0007669"/>
    <property type="project" value="UniProtKB-KW"/>
</dbReference>
<dbReference type="PANTHER" id="PTHR10209:SF859">
    <property type="entry name" value="OS03G0690500 PROTEIN"/>
    <property type="match status" value="1"/>
</dbReference>
<gene>
    <name evidence="5" type="ORF">LSALG_LOCUS37854</name>
</gene>
<dbReference type="PANTHER" id="PTHR10209">
    <property type="entry name" value="OXIDOREDUCTASE, 2OG-FE II OXYGENASE FAMILY PROTEIN"/>
    <property type="match status" value="1"/>
</dbReference>
<keyword evidence="3" id="KW-0408">Iron</keyword>
<name>A0AA36EKC0_LACSI</name>
<evidence type="ECO:0000256" key="1">
    <source>
        <dbReference type="ARBA" id="ARBA00022723"/>
    </source>
</evidence>
<keyword evidence="2" id="KW-0560">Oxidoreductase</keyword>
<dbReference type="InterPro" id="IPR026992">
    <property type="entry name" value="DIOX_N"/>
</dbReference>
<dbReference type="Proteomes" id="UP001177003">
    <property type="component" value="Chromosome 8"/>
</dbReference>
<sequence length="218" mass="24511">MTRTGSSGSNRFDGDRVFTVTKEEIEHFTFIGLQLQGSSHTFLENPFAYITRSSSQKWLPPLLELAQATIDNRSSKLSSKKKKTGVKGLVDAGIWKIRPILFHPRDTTPKISIAAVKIPVIYLQSTHRASMVEMIREATANLGIFQVVNHGIPVSVMDEAVPAVCRFYEQDEEVKKGFYTRDLSSTLVYNSNYDLYSSPALNWRDTFFFIYASVTSAA</sequence>
<reference evidence="5" key="1">
    <citation type="submission" date="2023-04" db="EMBL/GenBank/DDBJ databases">
        <authorList>
            <person name="Vijverberg K."/>
            <person name="Xiong W."/>
            <person name="Schranz E."/>
        </authorList>
    </citation>
    <scope>NUCLEOTIDE SEQUENCE</scope>
</reference>
<organism evidence="5 6">
    <name type="scientific">Lactuca saligna</name>
    <name type="common">Willowleaf lettuce</name>
    <dbReference type="NCBI Taxonomy" id="75948"/>
    <lineage>
        <taxon>Eukaryota</taxon>
        <taxon>Viridiplantae</taxon>
        <taxon>Streptophyta</taxon>
        <taxon>Embryophyta</taxon>
        <taxon>Tracheophyta</taxon>
        <taxon>Spermatophyta</taxon>
        <taxon>Magnoliopsida</taxon>
        <taxon>eudicotyledons</taxon>
        <taxon>Gunneridae</taxon>
        <taxon>Pentapetalae</taxon>
        <taxon>asterids</taxon>
        <taxon>campanulids</taxon>
        <taxon>Asterales</taxon>
        <taxon>Asteraceae</taxon>
        <taxon>Cichorioideae</taxon>
        <taxon>Cichorieae</taxon>
        <taxon>Lactucinae</taxon>
        <taxon>Lactuca</taxon>
    </lineage>
</organism>
<protein>
    <recommendedName>
        <fullName evidence="4">Non-haem dioxygenase N-terminal domain-containing protein</fullName>
    </recommendedName>
</protein>
<evidence type="ECO:0000259" key="4">
    <source>
        <dbReference type="Pfam" id="PF14226"/>
    </source>
</evidence>
<dbReference type="SUPFAM" id="SSF51197">
    <property type="entry name" value="Clavaminate synthase-like"/>
    <property type="match status" value="1"/>
</dbReference>
<dbReference type="InterPro" id="IPR027443">
    <property type="entry name" value="IPNS-like_sf"/>
</dbReference>
<feature type="domain" description="Non-haem dioxygenase N-terminal" evidence="4">
    <location>
        <begin position="118"/>
        <end position="211"/>
    </location>
</feature>
<dbReference type="AlphaFoldDB" id="A0AA36EKC0"/>
<keyword evidence="6" id="KW-1185">Reference proteome</keyword>
<proteinExistence type="predicted"/>
<evidence type="ECO:0000256" key="3">
    <source>
        <dbReference type="ARBA" id="ARBA00023004"/>
    </source>
</evidence>
<accession>A0AA36EKC0</accession>
<dbReference type="Gene3D" id="2.60.120.330">
    <property type="entry name" value="B-lactam Antibiotic, Isopenicillin N Synthase, Chain"/>
    <property type="match status" value="1"/>
</dbReference>
<evidence type="ECO:0000256" key="2">
    <source>
        <dbReference type="ARBA" id="ARBA00023002"/>
    </source>
</evidence>
<evidence type="ECO:0000313" key="6">
    <source>
        <dbReference type="Proteomes" id="UP001177003"/>
    </source>
</evidence>